<evidence type="ECO:0000256" key="8">
    <source>
        <dbReference type="HAMAP-Rule" id="MF_00201"/>
    </source>
</evidence>
<comment type="caution">
    <text evidence="10">The sequence shown here is derived from an EMBL/GenBank/DDBJ whole genome shotgun (WGS) entry which is preliminary data.</text>
</comment>
<dbReference type="InterPro" id="IPR037278">
    <property type="entry name" value="ARFGAP/RecO"/>
</dbReference>
<proteinExistence type="inferred from homology"/>
<dbReference type="InterPro" id="IPR022572">
    <property type="entry name" value="DNA_rep/recomb_RecO_N"/>
</dbReference>
<accession>A0A7J5TQN3</accession>
<dbReference type="SUPFAM" id="SSF50249">
    <property type="entry name" value="Nucleic acid-binding proteins"/>
    <property type="match status" value="1"/>
</dbReference>
<dbReference type="EMBL" id="WDOP01000001">
    <property type="protein sequence ID" value="KAB7487411.1"/>
    <property type="molecule type" value="Genomic_DNA"/>
</dbReference>
<keyword evidence="5 8" id="KW-0233">DNA recombination</keyword>
<evidence type="ECO:0000256" key="7">
    <source>
        <dbReference type="ARBA" id="ARBA00033409"/>
    </source>
</evidence>
<dbReference type="InterPro" id="IPR042242">
    <property type="entry name" value="RecO_C"/>
</dbReference>
<sequence>MPLYRDEGVVLRTAKLGEADRIVTLLTRSHGKIRAVAKGVRRVKSRFGGRLEPFMRVDVLIATGRTLDVVSQAESISAYAAPICADYGAYGIANVMVETADKLVSAEGERAVAQYRLLVGGLNALARHAHPATAIGESYVLRALALAGWTPRLHSCVVCGRHVVVSPVAGESGDDGGAGESRMSGPMFFSPSAGGLMCSIDRTPDAKRIDPDEVVQLSAAVDGDWGVLDGAPPDARVLRFVEDWGEYYLERPIRSLRLLD</sequence>
<evidence type="ECO:0000256" key="5">
    <source>
        <dbReference type="ARBA" id="ARBA00023172"/>
    </source>
</evidence>
<name>A0A7J5TQN3_BIFBI</name>
<evidence type="ECO:0000256" key="6">
    <source>
        <dbReference type="ARBA" id="ARBA00023204"/>
    </source>
</evidence>
<evidence type="ECO:0000256" key="2">
    <source>
        <dbReference type="ARBA" id="ARBA00007452"/>
    </source>
</evidence>
<evidence type="ECO:0000256" key="1">
    <source>
        <dbReference type="ARBA" id="ARBA00003065"/>
    </source>
</evidence>
<reference evidence="10 11" key="1">
    <citation type="journal article" date="2019" name="Nat. Med.">
        <title>A library of human gut bacterial isolates paired with longitudinal multiomics data enables mechanistic microbiome research.</title>
        <authorList>
            <person name="Poyet M."/>
            <person name="Groussin M."/>
            <person name="Gibbons S.M."/>
            <person name="Avila-Pacheco J."/>
            <person name="Jiang X."/>
            <person name="Kearney S.M."/>
            <person name="Perrotta A.R."/>
            <person name="Berdy B."/>
            <person name="Zhao S."/>
            <person name="Lieberman T.D."/>
            <person name="Swanson P.K."/>
            <person name="Smith M."/>
            <person name="Roesemann S."/>
            <person name="Alexander J.E."/>
            <person name="Rich S.A."/>
            <person name="Livny J."/>
            <person name="Vlamakis H."/>
            <person name="Clish C."/>
            <person name="Bullock K."/>
            <person name="Deik A."/>
            <person name="Scott J."/>
            <person name="Pierce K.A."/>
            <person name="Xavier R.J."/>
            <person name="Alm E.J."/>
        </authorList>
    </citation>
    <scope>NUCLEOTIDE SEQUENCE [LARGE SCALE GENOMIC DNA]</scope>
    <source>
        <strain evidence="10 11">BIOML-A13</strain>
    </source>
</reference>
<comment type="function">
    <text evidence="1 8">Involved in DNA repair and RecF pathway recombination.</text>
</comment>
<evidence type="ECO:0000313" key="10">
    <source>
        <dbReference type="EMBL" id="KAB7487411.1"/>
    </source>
</evidence>
<evidence type="ECO:0000313" key="11">
    <source>
        <dbReference type="Proteomes" id="UP000451386"/>
    </source>
</evidence>
<keyword evidence="6 8" id="KW-0234">DNA repair</keyword>
<comment type="similarity">
    <text evidence="2 8">Belongs to the RecO family.</text>
</comment>
<dbReference type="InterPro" id="IPR012340">
    <property type="entry name" value="NA-bd_OB-fold"/>
</dbReference>
<dbReference type="AlphaFoldDB" id="A0A7J5TQN3"/>
<keyword evidence="4 8" id="KW-0227">DNA damage</keyword>
<dbReference type="Gene3D" id="1.20.1440.120">
    <property type="entry name" value="Recombination protein O, C-terminal domain"/>
    <property type="match status" value="1"/>
</dbReference>
<dbReference type="PANTHER" id="PTHR33991:SF1">
    <property type="entry name" value="DNA REPAIR PROTEIN RECO"/>
    <property type="match status" value="1"/>
</dbReference>
<dbReference type="SUPFAM" id="SSF57863">
    <property type="entry name" value="ArfGap/RecO-like zinc finger"/>
    <property type="match status" value="1"/>
</dbReference>
<dbReference type="Gene3D" id="2.40.50.140">
    <property type="entry name" value="Nucleic acid-binding proteins"/>
    <property type="match status" value="1"/>
</dbReference>
<organism evidence="10 11">
    <name type="scientific">Bifidobacterium bifidum</name>
    <dbReference type="NCBI Taxonomy" id="1681"/>
    <lineage>
        <taxon>Bacteria</taxon>
        <taxon>Bacillati</taxon>
        <taxon>Actinomycetota</taxon>
        <taxon>Actinomycetes</taxon>
        <taxon>Bifidobacteriales</taxon>
        <taxon>Bifidobacteriaceae</taxon>
        <taxon>Bifidobacterium</taxon>
    </lineage>
</organism>
<protein>
    <recommendedName>
        <fullName evidence="3 8">DNA repair protein RecO</fullName>
    </recommendedName>
    <alternativeName>
        <fullName evidence="7 8">Recombination protein O</fullName>
    </alternativeName>
</protein>
<feature type="domain" description="DNA replication/recombination mediator RecO N-terminal" evidence="9">
    <location>
        <begin position="1"/>
        <end position="79"/>
    </location>
</feature>
<evidence type="ECO:0000256" key="3">
    <source>
        <dbReference type="ARBA" id="ARBA00021310"/>
    </source>
</evidence>
<dbReference type="GO" id="GO:0006302">
    <property type="term" value="P:double-strand break repair"/>
    <property type="evidence" value="ECO:0007669"/>
    <property type="project" value="TreeGrafter"/>
</dbReference>
<dbReference type="InterPro" id="IPR003717">
    <property type="entry name" value="RecO"/>
</dbReference>
<dbReference type="RefSeq" id="WP_151909783.1">
    <property type="nucleotide sequence ID" value="NZ_WDOM01000001.1"/>
</dbReference>
<dbReference type="Pfam" id="PF11967">
    <property type="entry name" value="RecO_N"/>
    <property type="match status" value="1"/>
</dbReference>
<evidence type="ECO:0000256" key="4">
    <source>
        <dbReference type="ARBA" id="ARBA00022763"/>
    </source>
</evidence>
<dbReference type="Proteomes" id="UP000451386">
    <property type="component" value="Unassembled WGS sequence"/>
</dbReference>
<evidence type="ECO:0000259" key="9">
    <source>
        <dbReference type="Pfam" id="PF11967"/>
    </source>
</evidence>
<dbReference type="Pfam" id="PF02565">
    <property type="entry name" value="RecO_C"/>
    <property type="match status" value="1"/>
</dbReference>
<dbReference type="PANTHER" id="PTHR33991">
    <property type="entry name" value="DNA REPAIR PROTEIN RECO"/>
    <property type="match status" value="1"/>
</dbReference>
<dbReference type="GO" id="GO:0006310">
    <property type="term" value="P:DNA recombination"/>
    <property type="evidence" value="ECO:0007669"/>
    <property type="project" value="UniProtKB-UniRule"/>
</dbReference>
<dbReference type="HAMAP" id="MF_00201">
    <property type="entry name" value="RecO"/>
    <property type="match status" value="1"/>
</dbReference>
<dbReference type="GO" id="GO:0043590">
    <property type="term" value="C:bacterial nucleoid"/>
    <property type="evidence" value="ECO:0007669"/>
    <property type="project" value="TreeGrafter"/>
</dbReference>
<gene>
    <name evidence="8 10" type="primary">recO</name>
    <name evidence="10" type="ORF">GBA83_00615</name>
</gene>
<dbReference type="NCBIfam" id="TIGR00613">
    <property type="entry name" value="reco"/>
    <property type="match status" value="1"/>
</dbReference>